<dbReference type="EMBL" id="SMLM01000004">
    <property type="protein sequence ID" value="TFY99242.1"/>
    <property type="molecule type" value="Genomic_DNA"/>
</dbReference>
<dbReference type="RefSeq" id="WP_135265469.1">
    <property type="nucleotide sequence ID" value="NZ_SMLM01000004.1"/>
</dbReference>
<name>A0A4Z0BIU3_9BURK</name>
<dbReference type="OrthoDB" id="6402001at2"/>
<reference evidence="1 2" key="1">
    <citation type="submission" date="2019-03" db="EMBL/GenBank/DDBJ databases">
        <title>Ramlibacter henchirensis DSM 14656, whole genome shotgun sequence.</title>
        <authorList>
            <person name="Zhang X."/>
            <person name="Feng G."/>
            <person name="Zhu H."/>
        </authorList>
    </citation>
    <scope>NUCLEOTIDE SEQUENCE [LARGE SCALE GENOMIC DNA]</scope>
    <source>
        <strain evidence="1 2">DSM 14656</strain>
    </source>
</reference>
<proteinExistence type="predicted"/>
<keyword evidence="2" id="KW-1185">Reference proteome</keyword>
<dbReference type="AlphaFoldDB" id="A0A4Z0BIU3"/>
<gene>
    <name evidence="1" type="ORF">EZ313_22000</name>
</gene>
<protein>
    <submittedName>
        <fullName evidence="1">Uncharacterized protein</fullName>
    </submittedName>
</protein>
<sequence length="560" mass="62747">MTPDLNPYRDVDLRPLRSRLARWSGWESTLLDAAKLANLARKLGFGHFDEAGIRALWRIGLVRADVTTAQAPAQVPGFEPVQGAPDVRFIDVGKPKARPTGSPSFVPKDEAPEDALTPYFHPYRIFLLHHVVRTLGVSTSNTQYLLWTPGVLSVVEWQLRSLNHWTESKNFLDRFDHWNWTCELAIVCEPVRWTRRETDNEDPEQLWLQDYGLKLQSHLRTLPEDAVPSTRQAFALSAGELDPNSGLHTLLRLMKRFERDRIEGRIGAAMRLLDMAESIRRAVERHLSVELPEEDEIGAGMWMVGARKIRYGTDRVFDAAPSMLRDFLGSFGLDGGVKARCYVEGQTELGALRHVLGSTSQCVVVNLSGAVVERGGRGLAFAESLAADKASGTFSFIMLDADRADVVRTLRKAASEETFHGAFLLSNPDIEMENFAISELLNVALGMAARYETPGSPPQSYSRDALLCELEGAKSGDEFFKRLHRDGRLPEVDKGEDWGTALMAYAIEHRSFPQGDPRGGEERPIIGFAQMLIRAEEVGFRHSLQYEKVDPDTGRLHRRS</sequence>
<dbReference type="Proteomes" id="UP000298180">
    <property type="component" value="Unassembled WGS sequence"/>
</dbReference>
<accession>A0A4Z0BIU3</accession>
<evidence type="ECO:0000313" key="2">
    <source>
        <dbReference type="Proteomes" id="UP000298180"/>
    </source>
</evidence>
<evidence type="ECO:0000313" key="1">
    <source>
        <dbReference type="EMBL" id="TFY99242.1"/>
    </source>
</evidence>
<organism evidence="1 2">
    <name type="scientific">Ramlibacter henchirensis</name>
    <dbReference type="NCBI Taxonomy" id="204072"/>
    <lineage>
        <taxon>Bacteria</taxon>
        <taxon>Pseudomonadati</taxon>
        <taxon>Pseudomonadota</taxon>
        <taxon>Betaproteobacteria</taxon>
        <taxon>Burkholderiales</taxon>
        <taxon>Comamonadaceae</taxon>
        <taxon>Ramlibacter</taxon>
    </lineage>
</organism>
<comment type="caution">
    <text evidence="1">The sequence shown here is derived from an EMBL/GenBank/DDBJ whole genome shotgun (WGS) entry which is preliminary data.</text>
</comment>